<protein>
    <recommendedName>
        <fullName evidence="4">Lipoprotein</fullName>
    </recommendedName>
</protein>
<organism evidence="2 3">
    <name type="scientific">Sphingomonas hankyongi</name>
    <dbReference type="NCBI Taxonomy" id="2908209"/>
    <lineage>
        <taxon>Bacteria</taxon>
        <taxon>Pseudomonadati</taxon>
        <taxon>Pseudomonadota</taxon>
        <taxon>Alphaproteobacteria</taxon>
        <taxon>Sphingomonadales</taxon>
        <taxon>Sphingomonadaceae</taxon>
        <taxon>Sphingomonas</taxon>
    </lineage>
</organism>
<comment type="caution">
    <text evidence="2">The sequence shown here is derived from an EMBL/GenBank/DDBJ whole genome shotgun (WGS) entry which is preliminary data.</text>
</comment>
<name>A0ABT0S0X6_9SPHN</name>
<dbReference type="Proteomes" id="UP001165342">
    <property type="component" value="Unassembled WGS sequence"/>
</dbReference>
<evidence type="ECO:0008006" key="4">
    <source>
        <dbReference type="Google" id="ProtNLM"/>
    </source>
</evidence>
<keyword evidence="3" id="KW-1185">Reference proteome</keyword>
<proteinExistence type="predicted"/>
<evidence type="ECO:0000313" key="2">
    <source>
        <dbReference type="EMBL" id="MCL6729498.1"/>
    </source>
</evidence>
<dbReference type="RefSeq" id="WP_249830995.1">
    <property type="nucleotide sequence ID" value="NZ_JAMGBE010000002.1"/>
</dbReference>
<dbReference type="EMBL" id="JAMGBE010000002">
    <property type="protein sequence ID" value="MCL6729498.1"/>
    <property type="molecule type" value="Genomic_DNA"/>
</dbReference>
<accession>A0ABT0S0X6</accession>
<dbReference type="PROSITE" id="PS51257">
    <property type="entry name" value="PROKAR_LIPOPROTEIN"/>
    <property type="match status" value="1"/>
</dbReference>
<evidence type="ECO:0000256" key="1">
    <source>
        <dbReference type="SAM" id="MobiDB-lite"/>
    </source>
</evidence>
<sequence>MRGRWVWAVAAAALAIAGCKSQSPQQLVKEDPATVSKAFAEAFSEGAMGGASQYSNLWHGGMQTFVERKSDEAVDVVTKFDGVTASQVHFTFTPKDGGKTTLVDADVSMDTSVMKKAFTGTPQERLADLPEAAYVNGMRRTMAKYTERIEAGMPLNLPGEGWQTSGSEPPPEFYEGMDPEQLAEVRRHDGETRQQSAAQPMMDPNDAAKRYMSGQ</sequence>
<reference evidence="2" key="1">
    <citation type="submission" date="2022-05" db="EMBL/GenBank/DDBJ databases">
        <authorList>
            <person name="Jo J.-H."/>
            <person name="Im W.-T."/>
        </authorList>
    </citation>
    <scope>NUCLEOTIDE SEQUENCE</scope>
    <source>
        <strain evidence="2">SE220</strain>
    </source>
</reference>
<feature type="compositionally biased region" description="Basic and acidic residues" evidence="1">
    <location>
        <begin position="183"/>
        <end position="192"/>
    </location>
</feature>
<feature type="region of interest" description="Disordered" evidence="1">
    <location>
        <begin position="156"/>
        <end position="215"/>
    </location>
</feature>
<gene>
    <name evidence="2" type="ORF">LZ538_05425</name>
</gene>
<evidence type="ECO:0000313" key="3">
    <source>
        <dbReference type="Proteomes" id="UP001165342"/>
    </source>
</evidence>